<comment type="subcellular location">
    <subcellularLocation>
        <location evidence="6">Cytoplasm</location>
    </subcellularLocation>
</comment>
<keyword evidence="2 6" id="KW-0819">tRNA processing</keyword>
<dbReference type="InterPro" id="IPR012094">
    <property type="entry name" value="tRNA_Ile_lys_synt"/>
</dbReference>
<evidence type="ECO:0000259" key="7">
    <source>
        <dbReference type="Pfam" id="PF01171"/>
    </source>
</evidence>
<reference evidence="8 9" key="1">
    <citation type="submission" date="2020-04" db="EMBL/GenBank/DDBJ databases">
        <title>Novosphingobium sp. TW-4 isolated from soil.</title>
        <authorList>
            <person name="Dahal R.H."/>
            <person name="Chaudhary D.K."/>
        </authorList>
    </citation>
    <scope>NUCLEOTIDE SEQUENCE [LARGE SCALE GENOMIC DNA]</scope>
    <source>
        <strain evidence="8 9">TW-4</strain>
    </source>
</reference>
<feature type="domain" description="tRNA(Ile)-lysidine/2-thiocytidine synthase N-terminal" evidence="7">
    <location>
        <begin position="24"/>
        <end position="200"/>
    </location>
</feature>
<dbReference type="PANTHER" id="PTHR43033">
    <property type="entry name" value="TRNA(ILE)-LYSIDINE SYNTHASE-RELATED"/>
    <property type="match status" value="1"/>
</dbReference>
<evidence type="ECO:0000256" key="5">
    <source>
        <dbReference type="ARBA" id="ARBA00048539"/>
    </source>
</evidence>
<evidence type="ECO:0000313" key="9">
    <source>
        <dbReference type="Proteomes" id="UP000583556"/>
    </source>
</evidence>
<dbReference type="Pfam" id="PF01171">
    <property type="entry name" value="ATP_bind_3"/>
    <property type="match status" value="1"/>
</dbReference>
<keyword evidence="4 6" id="KW-0067">ATP-binding</keyword>
<evidence type="ECO:0000256" key="2">
    <source>
        <dbReference type="ARBA" id="ARBA00022694"/>
    </source>
</evidence>
<dbReference type="EC" id="6.3.4.19" evidence="6"/>
<dbReference type="AlphaFoldDB" id="A0A7Y0G9X1"/>
<feature type="binding site" evidence="6">
    <location>
        <begin position="28"/>
        <end position="33"/>
    </location>
    <ligand>
        <name>ATP</name>
        <dbReference type="ChEBI" id="CHEBI:30616"/>
    </ligand>
</feature>
<keyword evidence="3 6" id="KW-0547">Nucleotide-binding</keyword>
<protein>
    <recommendedName>
        <fullName evidence="6">tRNA(Ile)-lysidine synthase</fullName>
        <ecNumber evidence="6">6.3.4.19</ecNumber>
    </recommendedName>
    <alternativeName>
        <fullName evidence="6">tRNA(Ile)-2-lysyl-cytidine synthase</fullName>
    </alternativeName>
    <alternativeName>
        <fullName evidence="6">tRNA(Ile)-lysidine synthetase</fullName>
    </alternativeName>
</protein>
<comment type="similarity">
    <text evidence="6">Belongs to the tRNA(Ile)-lysidine synthase family.</text>
</comment>
<dbReference type="InterPro" id="IPR014729">
    <property type="entry name" value="Rossmann-like_a/b/a_fold"/>
</dbReference>
<evidence type="ECO:0000313" key="8">
    <source>
        <dbReference type="EMBL" id="NML94656.1"/>
    </source>
</evidence>
<dbReference type="GO" id="GO:0032267">
    <property type="term" value="F:tRNA(Ile)-lysidine synthase activity"/>
    <property type="evidence" value="ECO:0007669"/>
    <property type="project" value="UniProtKB-EC"/>
</dbReference>
<gene>
    <name evidence="6 8" type="primary">tilS</name>
    <name evidence="8" type="ORF">HHL27_13360</name>
</gene>
<dbReference type="Gene3D" id="3.40.50.620">
    <property type="entry name" value="HUPs"/>
    <property type="match status" value="1"/>
</dbReference>
<dbReference type="GO" id="GO:0006400">
    <property type="term" value="P:tRNA modification"/>
    <property type="evidence" value="ECO:0007669"/>
    <property type="project" value="UniProtKB-UniRule"/>
</dbReference>
<keyword evidence="9" id="KW-1185">Reference proteome</keyword>
<evidence type="ECO:0000256" key="6">
    <source>
        <dbReference type="HAMAP-Rule" id="MF_01161"/>
    </source>
</evidence>
<dbReference type="GO" id="GO:0005737">
    <property type="term" value="C:cytoplasm"/>
    <property type="evidence" value="ECO:0007669"/>
    <property type="project" value="UniProtKB-SubCell"/>
</dbReference>
<name>A0A7Y0G9X1_9SPHN</name>
<dbReference type="Proteomes" id="UP000583556">
    <property type="component" value="Unassembled WGS sequence"/>
</dbReference>
<dbReference type="EMBL" id="JABBGM010000005">
    <property type="protein sequence ID" value="NML94656.1"/>
    <property type="molecule type" value="Genomic_DNA"/>
</dbReference>
<sequence length="314" mass="33486">MEALTARFARDFAALWSRSEGPVGLAVSGGPDSLALLVLMHAAGCAPFAVATVDHGLRAEAAAEAALVARVCADLGVSHDTLTLSLPSGAGVQERARAARYAALAEWAGRKGLGALVVAHHADDQAETVLMRLNRGAGVRGLAAMRARSATPGAPHLPLLRPLLGWRREELAAVVAEVGLVAVADPSNEDPRFERVRVRSALRDAAWLDRTAITESARHLAEADEAIEWATAQCIAAIRREEGVLVWRPDAPRAIALRVLEAIVGEIGRSTPRGRELADWHDALRQGRTATLAGVKGWSRDGEWRFAVTPPHRT</sequence>
<keyword evidence="6" id="KW-0963">Cytoplasm</keyword>
<accession>A0A7Y0G9X1</accession>
<dbReference type="InterPro" id="IPR012795">
    <property type="entry name" value="tRNA_Ile_lys_synt_N"/>
</dbReference>
<evidence type="ECO:0000256" key="1">
    <source>
        <dbReference type="ARBA" id="ARBA00022598"/>
    </source>
</evidence>
<dbReference type="CDD" id="cd01992">
    <property type="entry name" value="TilS_N"/>
    <property type="match status" value="1"/>
</dbReference>
<keyword evidence="1 6" id="KW-0436">Ligase</keyword>
<proteinExistence type="inferred from homology"/>
<dbReference type="HAMAP" id="MF_01161">
    <property type="entry name" value="tRNA_Ile_lys_synt"/>
    <property type="match status" value="1"/>
</dbReference>
<comment type="catalytic activity">
    <reaction evidence="5 6">
        <text>cytidine(34) in tRNA(Ile2) + L-lysine + ATP = lysidine(34) in tRNA(Ile2) + AMP + diphosphate + H(+)</text>
        <dbReference type="Rhea" id="RHEA:43744"/>
        <dbReference type="Rhea" id="RHEA-COMP:10625"/>
        <dbReference type="Rhea" id="RHEA-COMP:10670"/>
        <dbReference type="ChEBI" id="CHEBI:15378"/>
        <dbReference type="ChEBI" id="CHEBI:30616"/>
        <dbReference type="ChEBI" id="CHEBI:32551"/>
        <dbReference type="ChEBI" id="CHEBI:33019"/>
        <dbReference type="ChEBI" id="CHEBI:82748"/>
        <dbReference type="ChEBI" id="CHEBI:83665"/>
        <dbReference type="ChEBI" id="CHEBI:456215"/>
        <dbReference type="EC" id="6.3.4.19"/>
    </reaction>
</comment>
<comment type="caution">
    <text evidence="8">The sequence shown here is derived from an EMBL/GenBank/DDBJ whole genome shotgun (WGS) entry which is preliminary data.</text>
</comment>
<comment type="function">
    <text evidence="6">Ligates lysine onto the cytidine present at position 34 of the AUA codon-specific tRNA(Ile) that contains the anticodon CAU, in an ATP-dependent manner. Cytidine is converted to lysidine, thus changing the amino acid specificity of the tRNA from methionine to isoleucine.</text>
</comment>
<comment type="domain">
    <text evidence="6">The N-terminal region contains the highly conserved SGGXDS motif, predicted to be a P-loop motif involved in ATP binding.</text>
</comment>
<dbReference type="InterPro" id="IPR011063">
    <property type="entry name" value="TilS/TtcA_N"/>
</dbReference>
<evidence type="ECO:0000256" key="3">
    <source>
        <dbReference type="ARBA" id="ARBA00022741"/>
    </source>
</evidence>
<organism evidence="8 9">
    <name type="scientific">Novosphingobium olei</name>
    <dbReference type="NCBI Taxonomy" id="2728851"/>
    <lineage>
        <taxon>Bacteria</taxon>
        <taxon>Pseudomonadati</taxon>
        <taxon>Pseudomonadota</taxon>
        <taxon>Alphaproteobacteria</taxon>
        <taxon>Sphingomonadales</taxon>
        <taxon>Sphingomonadaceae</taxon>
        <taxon>Novosphingobium</taxon>
    </lineage>
</organism>
<dbReference type="NCBIfam" id="TIGR02432">
    <property type="entry name" value="lysidine_TilS_N"/>
    <property type="match status" value="1"/>
</dbReference>
<dbReference type="PANTHER" id="PTHR43033:SF1">
    <property type="entry name" value="TRNA(ILE)-LYSIDINE SYNTHASE-RELATED"/>
    <property type="match status" value="1"/>
</dbReference>
<dbReference type="GO" id="GO:0005524">
    <property type="term" value="F:ATP binding"/>
    <property type="evidence" value="ECO:0007669"/>
    <property type="project" value="UniProtKB-UniRule"/>
</dbReference>
<dbReference type="SUPFAM" id="SSF52402">
    <property type="entry name" value="Adenine nucleotide alpha hydrolases-like"/>
    <property type="match status" value="1"/>
</dbReference>
<evidence type="ECO:0000256" key="4">
    <source>
        <dbReference type="ARBA" id="ARBA00022840"/>
    </source>
</evidence>